<evidence type="ECO:0000313" key="6">
    <source>
        <dbReference type="Proteomes" id="UP000530514"/>
    </source>
</evidence>
<dbReference type="GO" id="GO:0005524">
    <property type="term" value="F:ATP binding"/>
    <property type="evidence" value="ECO:0007669"/>
    <property type="project" value="UniProtKB-KW"/>
</dbReference>
<dbReference type="SUPFAM" id="SSF52540">
    <property type="entry name" value="P-loop containing nucleoside triphosphate hydrolases"/>
    <property type="match status" value="1"/>
</dbReference>
<proteinExistence type="inferred from homology"/>
<dbReference type="PANTHER" id="PTHR42759">
    <property type="entry name" value="MOXR FAMILY PROTEIN"/>
    <property type="match status" value="1"/>
</dbReference>
<dbReference type="SMART" id="SM00382">
    <property type="entry name" value="AAA"/>
    <property type="match status" value="1"/>
</dbReference>
<dbReference type="Pfam" id="PF17863">
    <property type="entry name" value="AAA_lid_2"/>
    <property type="match status" value="1"/>
</dbReference>
<keyword evidence="2" id="KW-0067">ATP-binding</keyword>
<keyword evidence="6" id="KW-1185">Reference proteome</keyword>
<accession>A0A7W1XC07</accession>
<dbReference type="Gene3D" id="1.10.8.80">
    <property type="entry name" value="Magnesium chelatase subunit I, C-Terminal domain"/>
    <property type="match status" value="1"/>
</dbReference>
<dbReference type="PIRSF" id="PIRSF002849">
    <property type="entry name" value="AAA_ATPase_chaperone_MoxR_prd"/>
    <property type="match status" value="1"/>
</dbReference>
<organism evidence="5 6">
    <name type="scientific">Thermoactinomyces daqus</name>
    <dbReference type="NCBI Taxonomy" id="1329516"/>
    <lineage>
        <taxon>Bacteria</taxon>
        <taxon>Bacillati</taxon>
        <taxon>Bacillota</taxon>
        <taxon>Bacilli</taxon>
        <taxon>Bacillales</taxon>
        <taxon>Thermoactinomycetaceae</taxon>
        <taxon>Thermoactinomyces</taxon>
    </lineage>
</organism>
<dbReference type="Pfam" id="PF07726">
    <property type="entry name" value="AAA_3"/>
    <property type="match status" value="1"/>
</dbReference>
<evidence type="ECO:0000256" key="3">
    <source>
        <dbReference type="ARBA" id="ARBA00061607"/>
    </source>
</evidence>
<evidence type="ECO:0000259" key="4">
    <source>
        <dbReference type="SMART" id="SM00382"/>
    </source>
</evidence>
<dbReference type="InterPro" id="IPR050764">
    <property type="entry name" value="CbbQ/NirQ/NorQ/GpvN"/>
</dbReference>
<sequence length="301" mass="33523">MQAINQVVLGQEENIRFLWASFLVGGHVLLEGVPGLGKTLLVRTLARIVDCSCSRLQFTSDLMPSDVTGTKVYDMQSGKFTFRKGPIFADILIADEINRTPPKTQSALLEAMEEKQITIDGETYTLSPLFFVAATQNPIEYEGTYSLPEAQLDRFAVKLVVDYPEEKEEEQLLAGHRIGGREEITLKPIVGMEEILAIRNDLEQISVDPSVVQYLLQMLRATRRHPKVMLGASPRAGLAILSLSKAEAAMSGRTFVTPDDVKRLIKPALRHRILLYPEGELEGWKADDVLAEIMEASMVPR</sequence>
<evidence type="ECO:0000256" key="2">
    <source>
        <dbReference type="ARBA" id="ARBA00022840"/>
    </source>
</evidence>
<dbReference type="FunFam" id="3.40.50.300:FF:000640">
    <property type="entry name" value="MoxR family ATPase"/>
    <property type="match status" value="1"/>
</dbReference>
<evidence type="ECO:0000256" key="1">
    <source>
        <dbReference type="ARBA" id="ARBA00022741"/>
    </source>
</evidence>
<comment type="similarity">
    <text evidence="3">Belongs to the MoxR family.</text>
</comment>
<feature type="domain" description="AAA+ ATPase" evidence="4">
    <location>
        <begin position="24"/>
        <end position="165"/>
    </location>
</feature>
<gene>
    <name evidence="5" type="ORF">H1164_13360</name>
</gene>
<dbReference type="GO" id="GO:0016887">
    <property type="term" value="F:ATP hydrolysis activity"/>
    <property type="evidence" value="ECO:0007669"/>
    <property type="project" value="InterPro"/>
</dbReference>
<comment type="caution">
    <text evidence="5">The sequence shown here is derived from an EMBL/GenBank/DDBJ whole genome shotgun (WGS) entry which is preliminary data.</text>
</comment>
<dbReference type="AlphaFoldDB" id="A0A7W1XC07"/>
<dbReference type="InterPro" id="IPR041628">
    <property type="entry name" value="ChlI/MoxR_AAA_lid"/>
</dbReference>
<dbReference type="InterPro" id="IPR011703">
    <property type="entry name" value="ATPase_AAA-3"/>
</dbReference>
<dbReference type="InterPro" id="IPR003593">
    <property type="entry name" value="AAA+_ATPase"/>
</dbReference>
<dbReference type="PANTHER" id="PTHR42759:SF1">
    <property type="entry name" value="MAGNESIUM-CHELATASE SUBUNIT CHLD"/>
    <property type="match status" value="1"/>
</dbReference>
<dbReference type="OrthoDB" id="9808397at2"/>
<keyword evidence="1" id="KW-0547">Nucleotide-binding</keyword>
<name>A0A7W1XC07_9BACL</name>
<dbReference type="Proteomes" id="UP000530514">
    <property type="component" value="Unassembled WGS sequence"/>
</dbReference>
<protein>
    <submittedName>
        <fullName evidence="5">MoxR family ATPase</fullName>
    </submittedName>
</protein>
<dbReference type="InterPro" id="IPR027417">
    <property type="entry name" value="P-loop_NTPase"/>
</dbReference>
<reference evidence="5 6" key="1">
    <citation type="submission" date="2020-07" db="EMBL/GenBank/DDBJ databases">
        <authorList>
            <person name="Feng H."/>
        </authorList>
    </citation>
    <scope>NUCLEOTIDE SEQUENCE [LARGE SCALE GENOMIC DNA]</scope>
    <source>
        <strain evidence="6">s-11</strain>
    </source>
</reference>
<dbReference type="EMBL" id="JACEIP010000023">
    <property type="protein sequence ID" value="MBA4543876.1"/>
    <property type="molecule type" value="Genomic_DNA"/>
</dbReference>
<dbReference type="Gene3D" id="3.40.50.300">
    <property type="entry name" value="P-loop containing nucleotide triphosphate hydrolases"/>
    <property type="match status" value="1"/>
</dbReference>
<evidence type="ECO:0000313" key="5">
    <source>
        <dbReference type="EMBL" id="MBA4543876.1"/>
    </source>
</evidence>